<protein>
    <submittedName>
        <fullName evidence="9">Cytochrome c3</fullName>
    </submittedName>
</protein>
<feature type="chain" id="PRO_5018314793" evidence="7">
    <location>
        <begin position="27"/>
        <end position="125"/>
    </location>
</feature>
<keyword evidence="4" id="KW-0249">Electron transport</keyword>
<accession>A0A3G9G930</accession>
<dbReference type="InterPro" id="IPR036909">
    <property type="entry name" value="Cyt_c-like_dom_sf"/>
</dbReference>
<feature type="signal peptide" evidence="7">
    <location>
        <begin position="1"/>
        <end position="26"/>
    </location>
</feature>
<keyword evidence="2 6" id="KW-0349">Heme</keyword>
<dbReference type="RefSeq" id="WP_126423300.1">
    <property type="nucleotide sequence ID" value="NZ_AP018828.1"/>
</dbReference>
<reference evidence="10" key="2">
    <citation type="journal article" date="2017" name="Plant Physiol. Biochem.">
        <title>Differential oxidative and antioxidative response of duckweed Lemna minor toward plant growth promoting/inhibiting bacteria.</title>
        <authorList>
            <person name="Ishizawa H."/>
            <person name="Kuroda M."/>
            <person name="Morikawa M."/>
            <person name="Ike M."/>
        </authorList>
    </citation>
    <scope>NUCLEOTIDE SEQUENCE [LARGE SCALE GENOMIC DNA]</scope>
    <source>
        <strain evidence="10">M6</strain>
    </source>
</reference>
<dbReference type="PANTHER" id="PTHR11961">
    <property type="entry name" value="CYTOCHROME C"/>
    <property type="match status" value="1"/>
</dbReference>
<evidence type="ECO:0000256" key="5">
    <source>
        <dbReference type="ARBA" id="ARBA00023004"/>
    </source>
</evidence>
<evidence type="ECO:0000256" key="3">
    <source>
        <dbReference type="ARBA" id="ARBA00022723"/>
    </source>
</evidence>
<evidence type="ECO:0000256" key="2">
    <source>
        <dbReference type="ARBA" id="ARBA00022617"/>
    </source>
</evidence>
<evidence type="ECO:0000256" key="6">
    <source>
        <dbReference type="PROSITE-ProRule" id="PRU00433"/>
    </source>
</evidence>
<dbReference type="PRINTS" id="PR00604">
    <property type="entry name" value="CYTCHRMECIAB"/>
</dbReference>
<dbReference type="InterPro" id="IPR002327">
    <property type="entry name" value="Cyt_c_1A/1B"/>
</dbReference>
<evidence type="ECO:0000256" key="4">
    <source>
        <dbReference type="ARBA" id="ARBA00022982"/>
    </source>
</evidence>
<evidence type="ECO:0000313" key="9">
    <source>
        <dbReference type="EMBL" id="BBF81753.1"/>
    </source>
</evidence>
<dbReference type="GO" id="GO:0046872">
    <property type="term" value="F:metal ion binding"/>
    <property type="evidence" value="ECO:0007669"/>
    <property type="project" value="UniProtKB-KW"/>
</dbReference>
<dbReference type="Pfam" id="PF00034">
    <property type="entry name" value="Cytochrom_C"/>
    <property type="match status" value="1"/>
</dbReference>
<keyword evidence="3 6" id="KW-0479">Metal-binding</keyword>
<reference evidence="10" key="1">
    <citation type="journal article" date="2017" name="Biotechnol. Biofuels">
        <title>Evaluation of environmental bacterial communities as a factor affecting the growth of duckweed Lemna minor.</title>
        <authorList>
            <person name="Ishizawa H."/>
            <person name="Kuroda M."/>
            <person name="Morikawa M."/>
            <person name="Ike M."/>
        </authorList>
    </citation>
    <scope>NUCLEOTIDE SEQUENCE [LARGE SCALE GENOMIC DNA]</scope>
    <source>
        <strain evidence="10">M6</strain>
    </source>
</reference>
<dbReference type="AlphaFoldDB" id="A0A3G9G930"/>
<dbReference type="SUPFAM" id="SSF46626">
    <property type="entry name" value="Cytochrome c"/>
    <property type="match status" value="1"/>
</dbReference>
<gene>
    <name evidence="9" type="ORF">EM6_2361</name>
</gene>
<organism evidence="9 10">
    <name type="scientific">Asticcacaulis excentricus</name>
    <dbReference type="NCBI Taxonomy" id="78587"/>
    <lineage>
        <taxon>Bacteria</taxon>
        <taxon>Pseudomonadati</taxon>
        <taxon>Pseudomonadota</taxon>
        <taxon>Alphaproteobacteria</taxon>
        <taxon>Caulobacterales</taxon>
        <taxon>Caulobacteraceae</taxon>
        <taxon>Asticcacaulis</taxon>
    </lineage>
</organism>
<dbReference type="Proteomes" id="UP000278756">
    <property type="component" value="Chromosome 2"/>
</dbReference>
<dbReference type="GO" id="GO:0020037">
    <property type="term" value="F:heme binding"/>
    <property type="evidence" value="ECO:0007669"/>
    <property type="project" value="InterPro"/>
</dbReference>
<proteinExistence type="predicted"/>
<keyword evidence="1" id="KW-0813">Transport</keyword>
<dbReference type="GO" id="GO:0009055">
    <property type="term" value="F:electron transfer activity"/>
    <property type="evidence" value="ECO:0007669"/>
    <property type="project" value="InterPro"/>
</dbReference>
<dbReference type="PROSITE" id="PS51007">
    <property type="entry name" value="CYTC"/>
    <property type="match status" value="1"/>
</dbReference>
<sequence>MTRILKALTPLTGALLLIVSLTPAQAQDAVAGKKAFGACMSCHSVKPGATGIGPSLAGIVGKKAGTNDPKFSYSAAMKKGPVWSEAQLDRFLADPGGTLPGNTMAMAPTKDAKKRADIIAYLKAN</sequence>
<evidence type="ECO:0000259" key="8">
    <source>
        <dbReference type="PROSITE" id="PS51007"/>
    </source>
</evidence>
<dbReference type="EMBL" id="AP018828">
    <property type="protein sequence ID" value="BBF81753.1"/>
    <property type="molecule type" value="Genomic_DNA"/>
</dbReference>
<keyword evidence="5 6" id="KW-0408">Iron</keyword>
<evidence type="ECO:0000256" key="7">
    <source>
        <dbReference type="SAM" id="SignalP"/>
    </source>
</evidence>
<dbReference type="Gene3D" id="1.10.760.10">
    <property type="entry name" value="Cytochrome c-like domain"/>
    <property type="match status" value="1"/>
</dbReference>
<dbReference type="OrthoDB" id="9805828at2"/>
<evidence type="ECO:0000256" key="1">
    <source>
        <dbReference type="ARBA" id="ARBA00022448"/>
    </source>
</evidence>
<dbReference type="InterPro" id="IPR009056">
    <property type="entry name" value="Cyt_c-like_dom"/>
</dbReference>
<name>A0A3G9G930_9CAUL</name>
<evidence type="ECO:0000313" key="10">
    <source>
        <dbReference type="Proteomes" id="UP000278756"/>
    </source>
</evidence>
<keyword evidence="7" id="KW-0732">Signal</keyword>
<feature type="domain" description="Cytochrome c" evidence="8">
    <location>
        <begin position="27"/>
        <end position="125"/>
    </location>
</feature>